<dbReference type="AlphaFoldDB" id="A0AAW0T452"/>
<evidence type="ECO:0000313" key="3">
    <source>
        <dbReference type="Proteomes" id="UP001487740"/>
    </source>
</evidence>
<sequence>MYKSYERKDEGEVSALCPPRCSGCRGPLWDCWPRTGDTPPRLTCPPFIPCTTTTTTSTSTTSAVRSTTPRQAPPGVRPVLLTRPLARPDPRPPSRPHPYSLLYLHYVPLAHLTARDPEYRSSRREEPQPATSTSLRPALR</sequence>
<dbReference type="EMBL" id="JARAKH010000039">
    <property type="protein sequence ID" value="KAK8382345.1"/>
    <property type="molecule type" value="Genomic_DNA"/>
</dbReference>
<feature type="compositionally biased region" description="Basic and acidic residues" evidence="1">
    <location>
        <begin position="118"/>
        <end position="127"/>
    </location>
</feature>
<gene>
    <name evidence="2" type="ORF">O3P69_015341</name>
</gene>
<comment type="caution">
    <text evidence="2">The sequence shown here is derived from an EMBL/GenBank/DDBJ whole genome shotgun (WGS) entry which is preliminary data.</text>
</comment>
<keyword evidence="3" id="KW-1185">Reference proteome</keyword>
<evidence type="ECO:0000256" key="1">
    <source>
        <dbReference type="SAM" id="MobiDB-lite"/>
    </source>
</evidence>
<evidence type="ECO:0000313" key="2">
    <source>
        <dbReference type="EMBL" id="KAK8382345.1"/>
    </source>
</evidence>
<feature type="compositionally biased region" description="Low complexity" evidence="1">
    <location>
        <begin position="51"/>
        <end position="68"/>
    </location>
</feature>
<name>A0AAW0T452_SCYPA</name>
<reference evidence="2 3" key="1">
    <citation type="submission" date="2023-03" db="EMBL/GenBank/DDBJ databases">
        <title>High-quality genome of Scylla paramamosain provides insights in environmental adaptation.</title>
        <authorList>
            <person name="Zhang L."/>
        </authorList>
    </citation>
    <scope>NUCLEOTIDE SEQUENCE [LARGE SCALE GENOMIC DNA]</scope>
    <source>
        <strain evidence="2">LZ_2023a</strain>
        <tissue evidence="2">Muscle</tissue>
    </source>
</reference>
<proteinExistence type="predicted"/>
<dbReference type="Proteomes" id="UP001487740">
    <property type="component" value="Unassembled WGS sequence"/>
</dbReference>
<protein>
    <submittedName>
        <fullName evidence="2">Uncharacterized protein</fullName>
    </submittedName>
</protein>
<feature type="region of interest" description="Disordered" evidence="1">
    <location>
        <begin position="51"/>
        <end position="98"/>
    </location>
</feature>
<feature type="region of interest" description="Disordered" evidence="1">
    <location>
        <begin position="118"/>
        <end position="140"/>
    </location>
</feature>
<feature type="compositionally biased region" description="Polar residues" evidence="1">
    <location>
        <begin position="129"/>
        <end position="140"/>
    </location>
</feature>
<organism evidence="2 3">
    <name type="scientific">Scylla paramamosain</name>
    <name type="common">Mud crab</name>
    <dbReference type="NCBI Taxonomy" id="85552"/>
    <lineage>
        <taxon>Eukaryota</taxon>
        <taxon>Metazoa</taxon>
        <taxon>Ecdysozoa</taxon>
        <taxon>Arthropoda</taxon>
        <taxon>Crustacea</taxon>
        <taxon>Multicrustacea</taxon>
        <taxon>Malacostraca</taxon>
        <taxon>Eumalacostraca</taxon>
        <taxon>Eucarida</taxon>
        <taxon>Decapoda</taxon>
        <taxon>Pleocyemata</taxon>
        <taxon>Brachyura</taxon>
        <taxon>Eubrachyura</taxon>
        <taxon>Portunoidea</taxon>
        <taxon>Portunidae</taxon>
        <taxon>Portuninae</taxon>
        <taxon>Scylla</taxon>
    </lineage>
</organism>
<accession>A0AAW0T452</accession>